<evidence type="ECO:0000256" key="6">
    <source>
        <dbReference type="ARBA" id="ARBA00023136"/>
    </source>
</evidence>
<name>A0ABR7P821_9FIRM</name>
<feature type="transmembrane region" description="Helical" evidence="7">
    <location>
        <begin position="89"/>
        <end position="107"/>
    </location>
</feature>
<feature type="transmembrane region" description="Helical" evidence="7">
    <location>
        <begin position="285"/>
        <end position="306"/>
    </location>
</feature>
<dbReference type="Proteomes" id="UP000661649">
    <property type="component" value="Unassembled WGS sequence"/>
</dbReference>
<dbReference type="InterPro" id="IPR017473">
    <property type="entry name" value="Undecaprenyl-P_gluc_Ptfrase"/>
</dbReference>
<dbReference type="PANTHER" id="PTHR30576">
    <property type="entry name" value="COLANIC BIOSYNTHESIS UDP-GLUCOSE LIPID CARRIER TRANSFERASE"/>
    <property type="match status" value="1"/>
</dbReference>
<dbReference type="EMBL" id="JACRTP010000001">
    <property type="protein sequence ID" value="MBC8627453.1"/>
    <property type="molecule type" value="Genomic_DNA"/>
</dbReference>
<evidence type="ECO:0000256" key="7">
    <source>
        <dbReference type="SAM" id="Phobius"/>
    </source>
</evidence>
<evidence type="ECO:0000313" key="9">
    <source>
        <dbReference type="EMBL" id="MBC8627453.1"/>
    </source>
</evidence>
<dbReference type="NCBIfam" id="TIGR03025">
    <property type="entry name" value="EPS_sugtrans"/>
    <property type="match status" value="1"/>
</dbReference>
<evidence type="ECO:0000256" key="5">
    <source>
        <dbReference type="ARBA" id="ARBA00022989"/>
    </source>
</evidence>
<dbReference type="Pfam" id="PF02397">
    <property type="entry name" value="Bac_transf"/>
    <property type="match status" value="1"/>
</dbReference>
<keyword evidence="5 7" id="KW-1133">Transmembrane helix</keyword>
<organism evidence="9 10">
    <name type="scientific">Blautia stercoris</name>
    <dbReference type="NCBI Taxonomy" id="871664"/>
    <lineage>
        <taxon>Bacteria</taxon>
        <taxon>Bacillati</taxon>
        <taxon>Bacillota</taxon>
        <taxon>Clostridia</taxon>
        <taxon>Lachnospirales</taxon>
        <taxon>Lachnospiraceae</taxon>
        <taxon>Blautia</taxon>
    </lineage>
</organism>
<feature type="transmembrane region" description="Helical" evidence="7">
    <location>
        <begin position="47"/>
        <end position="68"/>
    </location>
</feature>
<dbReference type="Pfam" id="PF13727">
    <property type="entry name" value="CoA_binding_3"/>
    <property type="match status" value="1"/>
</dbReference>
<evidence type="ECO:0000313" key="10">
    <source>
        <dbReference type="Proteomes" id="UP000661649"/>
    </source>
</evidence>
<evidence type="ECO:0000256" key="2">
    <source>
        <dbReference type="ARBA" id="ARBA00006464"/>
    </source>
</evidence>
<feature type="domain" description="Bacterial sugar transferase" evidence="8">
    <location>
        <begin position="280"/>
        <end position="459"/>
    </location>
</feature>
<evidence type="ECO:0000256" key="4">
    <source>
        <dbReference type="ARBA" id="ARBA00022692"/>
    </source>
</evidence>
<gene>
    <name evidence="9" type="ORF">H8712_02220</name>
</gene>
<dbReference type="InterPro" id="IPR003362">
    <property type="entry name" value="Bact_transf"/>
</dbReference>
<protein>
    <submittedName>
        <fullName evidence="9">Undecaprenyl-phosphate glucose phosphotransferase</fullName>
        <ecNumber evidence="9">2.7.8.31</ecNumber>
    </submittedName>
</protein>
<keyword evidence="10" id="KW-1185">Reference proteome</keyword>
<comment type="subcellular location">
    <subcellularLocation>
        <location evidence="1">Membrane</location>
        <topology evidence="1">Multi-pass membrane protein</topology>
    </subcellularLocation>
</comment>
<dbReference type="GO" id="GO:0089702">
    <property type="term" value="F:undecaprenyl-phosphate glucose phosphotransferase activity"/>
    <property type="evidence" value="ECO:0007669"/>
    <property type="project" value="UniProtKB-EC"/>
</dbReference>
<evidence type="ECO:0000259" key="8">
    <source>
        <dbReference type="Pfam" id="PF02397"/>
    </source>
</evidence>
<dbReference type="EC" id="2.7.8.31" evidence="9"/>
<dbReference type="InterPro" id="IPR017475">
    <property type="entry name" value="EPS_sugar_tfrase"/>
</dbReference>
<accession>A0ABR7P821</accession>
<evidence type="ECO:0000256" key="3">
    <source>
        <dbReference type="ARBA" id="ARBA00022679"/>
    </source>
</evidence>
<dbReference type="RefSeq" id="WP_187558143.1">
    <property type="nucleotide sequence ID" value="NZ_JACRTP010000001.1"/>
</dbReference>
<comment type="caution">
    <text evidence="9">The sequence shown here is derived from an EMBL/GenBank/DDBJ whole genome shotgun (WGS) entry which is preliminary data.</text>
</comment>
<comment type="similarity">
    <text evidence="2">Belongs to the bacterial sugar transferase family.</text>
</comment>
<keyword evidence="3 9" id="KW-0808">Transferase</keyword>
<evidence type="ECO:0000256" key="1">
    <source>
        <dbReference type="ARBA" id="ARBA00004141"/>
    </source>
</evidence>
<dbReference type="PANTHER" id="PTHR30576:SF0">
    <property type="entry name" value="UNDECAPRENYL-PHOSPHATE N-ACETYLGALACTOSAMINYL 1-PHOSPHATE TRANSFERASE-RELATED"/>
    <property type="match status" value="1"/>
</dbReference>
<reference evidence="9 10" key="1">
    <citation type="submission" date="2020-08" db="EMBL/GenBank/DDBJ databases">
        <title>Genome public.</title>
        <authorList>
            <person name="Liu C."/>
            <person name="Sun Q."/>
        </authorList>
    </citation>
    <scope>NUCLEOTIDE SEQUENCE [LARGE SCALE GENOMIC DNA]</scope>
    <source>
        <strain evidence="9 10">3_YM_SP_D4_24.mj</strain>
    </source>
</reference>
<keyword evidence="6 7" id="KW-0472">Membrane</keyword>
<dbReference type="Gene3D" id="3.40.50.720">
    <property type="entry name" value="NAD(P)-binding Rossmann-like Domain"/>
    <property type="match status" value="1"/>
</dbReference>
<feature type="transmembrane region" description="Helical" evidence="7">
    <location>
        <begin position="12"/>
        <end position="35"/>
    </location>
</feature>
<feature type="transmembrane region" description="Helical" evidence="7">
    <location>
        <begin position="113"/>
        <end position="132"/>
    </location>
</feature>
<sequence>MIKENQKHFNRLHVVIDAFVIIISYFLAWLLKFHLPILRDEGGRLPFYIYMSALLFIVPAYLMLYYAFSLYTPKRVQGRRLEFSNIFKANTLGLFLLITGLYLIKQIDFSRHVIVIFYAINVVSEELTRMLIRVVLRKMRAKGYNQKHILLVGYSRACEEYIDRILANPQWGYTIRGILDDNVQAGYMYRGIKVLGRIDNLMVILPQNHLDEIAITLGLSEYFRLEQIVALCEKSGVHTKFIPDYNRIIPTKPYTEDILGLPVINIRYVPLTNTFNAFTKRVMDIVGACVAIILFSPVMLFSVIMIKLTSPGPLIYKQERVGLHNHSFLMYKFRSMEVQPPEEEKKAWTVKNDPRVTNFGRFMRKTSIDELPQLFNVLKGEMSLVGPRPERPFFVDKFREEIPRYMIKHQVRPGLTGWAQVNGYRGNTSIRKRIEYDLYYIENWTLGLDIKILILTFFKGFINKNAY</sequence>
<dbReference type="NCBIfam" id="TIGR03023">
    <property type="entry name" value="WcaJ_sugtrans"/>
    <property type="match status" value="1"/>
</dbReference>
<proteinExistence type="inferred from homology"/>
<keyword evidence="4 7" id="KW-0812">Transmembrane</keyword>